<feature type="region of interest" description="Disordered" evidence="1">
    <location>
        <begin position="154"/>
        <end position="230"/>
    </location>
</feature>
<accession>A0A2T9Z1D3</accession>
<comment type="caution">
    <text evidence="2">The sequence shown here is derived from an EMBL/GenBank/DDBJ whole genome shotgun (WGS) entry which is preliminary data.</text>
</comment>
<dbReference type="EMBL" id="MBFT01000081">
    <property type="protein sequence ID" value="PVU98393.1"/>
    <property type="molecule type" value="Genomic_DNA"/>
</dbReference>
<sequence>MGRPPKRKDAGSDIQEATKKIKEKQKKAEKLKAEKPQPTTTKPNEYVQAIPMASPVYPMFPHGSVVYHPMSLVNVGRPVMAIRENQPLYYAGYQEHSRQNYSKFVPIKIKAQENAPVEQRQFTDPGMYQKMPYFHQAEIYPPGQANLVSYTIPPSGPGNSVTESPSKKPIAPKPILNVEHTPESGTNDAQVLQSQEKVRGKQNELSKTNTGKTAKSEEGRRRSGFGFTTASNSYKSKAAKELHKQAIKLSENEPGALYNYLFNNSKYGKEFMSFVHPENKEQGILENIKLLHQNNGQDHKFKSTILALVAGYYSVKELTDAGFSFSRNQYETAKKKANKKEYVFKDYQRNLPESRRPLSDEELAIVYKFLLDNSKMTQQTIKRGNIPKIEFEGNSMNLQDPNLVPIYHLKKTKLEIFKQLKSSHPNIRLCKSTFYRYIPKNFRNNNTENNVFEQNGDGGDKTNKPDNIGFVNGFPSASFLNGNETNQFFEKFS</sequence>
<proteinExistence type="predicted"/>
<dbReference type="AlphaFoldDB" id="A0A2T9Z1D3"/>
<dbReference type="Proteomes" id="UP000245699">
    <property type="component" value="Unassembled WGS sequence"/>
</dbReference>
<evidence type="ECO:0000313" key="2">
    <source>
        <dbReference type="EMBL" id="PVU98393.1"/>
    </source>
</evidence>
<evidence type="ECO:0000256" key="1">
    <source>
        <dbReference type="SAM" id="MobiDB-lite"/>
    </source>
</evidence>
<protein>
    <submittedName>
        <fullName evidence="2">Uncharacterized protein</fullName>
    </submittedName>
</protein>
<feature type="region of interest" description="Disordered" evidence="1">
    <location>
        <begin position="22"/>
        <end position="43"/>
    </location>
</feature>
<dbReference type="OrthoDB" id="5575058at2759"/>
<name>A0A2T9Z1D3_9FUNG</name>
<feature type="compositionally biased region" description="Polar residues" evidence="1">
    <location>
        <begin position="183"/>
        <end position="195"/>
    </location>
</feature>
<keyword evidence="3" id="KW-1185">Reference proteome</keyword>
<feature type="compositionally biased region" description="Basic and acidic residues" evidence="1">
    <location>
        <begin position="22"/>
        <end position="35"/>
    </location>
</feature>
<gene>
    <name evidence="2" type="ORF">BB559_001609</name>
</gene>
<reference evidence="2 3" key="1">
    <citation type="journal article" date="2018" name="MBio">
        <title>Comparative Genomics Reveals the Core Gene Toolbox for the Fungus-Insect Symbiosis.</title>
        <authorList>
            <person name="Wang Y."/>
            <person name="Stata M."/>
            <person name="Wang W."/>
            <person name="Stajich J.E."/>
            <person name="White M.M."/>
            <person name="Moncalvo J.M."/>
        </authorList>
    </citation>
    <scope>NUCLEOTIDE SEQUENCE [LARGE SCALE GENOMIC DNA]</scope>
    <source>
        <strain evidence="2 3">AUS-77-4</strain>
    </source>
</reference>
<organism evidence="2 3">
    <name type="scientific">Furculomyces boomerangus</name>
    <dbReference type="NCBI Taxonomy" id="61424"/>
    <lineage>
        <taxon>Eukaryota</taxon>
        <taxon>Fungi</taxon>
        <taxon>Fungi incertae sedis</taxon>
        <taxon>Zoopagomycota</taxon>
        <taxon>Kickxellomycotina</taxon>
        <taxon>Harpellomycetes</taxon>
        <taxon>Harpellales</taxon>
        <taxon>Harpellaceae</taxon>
        <taxon>Furculomyces</taxon>
    </lineage>
</organism>
<evidence type="ECO:0000313" key="3">
    <source>
        <dbReference type="Proteomes" id="UP000245699"/>
    </source>
</evidence>